<comment type="caution">
    <text evidence="2">The sequence shown here is derived from an EMBL/GenBank/DDBJ whole genome shotgun (WGS) entry which is preliminary data.</text>
</comment>
<evidence type="ECO:0000313" key="2">
    <source>
        <dbReference type="EMBL" id="EET62647.1"/>
    </source>
</evidence>
<dbReference type="PROSITE" id="PS51257">
    <property type="entry name" value="PROKAR_LIPOPROTEIN"/>
    <property type="match status" value="1"/>
</dbReference>
<dbReference type="STRING" id="168384.SAMN05660368_02849"/>
<proteinExistence type="predicted"/>
<reference evidence="2" key="1">
    <citation type="submission" date="2009-07" db="EMBL/GenBank/DDBJ databases">
        <authorList>
            <person name="Weinstock G."/>
            <person name="Sodergren E."/>
            <person name="Clifton S."/>
            <person name="Fulton L."/>
            <person name="Fulton B."/>
            <person name="Courtney L."/>
            <person name="Fronick C."/>
            <person name="Harrison M."/>
            <person name="Strong C."/>
            <person name="Farmer C."/>
            <person name="Delahaunty K."/>
            <person name="Markovic C."/>
            <person name="Hall O."/>
            <person name="Minx P."/>
            <person name="Tomlinson C."/>
            <person name="Mitreva M."/>
            <person name="Nelson J."/>
            <person name="Hou S."/>
            <person name="Wollam A."/>
            <person name="Pepin K.H."/>
            <person name="Johnson M."/>
            <person name="Bhonagiri V."/>
            <person name="Nash W.E."/>
            <person name="Warren W."/>
            <person name="Chinwalla A."/>
            <person name="Mardis E.R."/>
            <person name="Wilson R.K."/>
        </authorList>
    </citation>
    <scope>NUCLEOTIDE SEQUENCE [LARGE SCALE GENOMIC DNA]</scope>
    <source>
        <strain evidence="2">DSM 14469</strain>
    </source>
</reference>
<dbReference type="AlphaFoldDB" id="C6LAP0"/>
<evidence type="ECO:0000256" key="1">
    <source>
        <dbReference type="SAM" id="MobiDB-lite"/>
    </source>
</evidence>
<feature type="region of interest" description="Disordered" evidence="1">
    <location>
        <begin position="66"/>
        <end position="89"/>
    </location>
</feature>
<evidence type="ECO:0000313" key="3">
    <source>
        <dbReference type="Proteomes" id="UP000005561"/>
    </source>
</evidence>
<dbReference type="Proteomes" id="UP000005561">
    <property type="component" value="Unassembled WGS sequence"/>
</dbReference>
<sequence>MYMGKRMGVFVLTGILLTGCSLQNGESARIKGTIDFTVDKDGKQGGEETETAKITEATKTAEIYTEARETEKPEDKNAATEKRASESITPETDVVEDTYQNTAGTTMKALFRDTDGTIHGPQIGLTEHGSPLYDYDIDPDTIPEEWKYGNFTYSAGTEAYMTENGELLYRDPDGTIHGPQIGLTENGSPLYDYDFDPAIIPEEWQYTG</sequence>
<accession>C6LAP0</accession>
<keyword evidence="3" id="KW-1185">Reference proteome</keyword>
<organism evidence="2 3">
    <name type="scientific">Marvinbryantia formatexigens DSM 14469</name>
    <dbReference type="NCBI Taxonomy" id="478749"/>
    <lineage>
        <taxon>Bacteria</taxon>
        <taxon>Bacillati</taxon>
        <taxon>Bacillota</taxon>
        <taxon>Clostridia</taxon>
        <taxon>Lachnospirales</taxon>
        <taxon>Lachnospiraceae</taxon>
        <taxon>Marvinbryantia</taxon>
    </lineage>
</organism>
<feature type="compositionally biased region" description="Basic and acidic residues" evidence="1">
    <location>
        <begin position="66"/>
        <end position="85"/>
    </location>
</feature>
<protein>
    <submittedName>
        <fullName evidence="2">Uncharacterized protein</fullName>
    </submittedName>
</protein>
<dbReference type="EMBL" id="ACCL02000002">
    <property type="protein sequence ID" value="EET62647.1"/>
    <property type="molecule type" value="Genomic_DNA"/>
</dbReference>
<gene>
    <name evidence="2" type="ORF">BRYFOR_05684</name>
</gene>
<name>C6LAP0_9FIRM</name>